<keyword evidence="1" id="KW-0472">Membrane</keyword>
<evidence type="ECO:0000313" key="2">
    <source>
        <dbReference type="EMBL" id="MDP9867111.1"/>
    </source>
</evidence>
<name>A0ABT9RE49_9ACTN</name>
<keyword evidence="1" id="KW-0812">Transmembrane</keyword>
<evidence type="ECO:0000313" key="3">
    <source>
        <dbReference type="Proteomes" id="UP001230426"/>
    </source>
</evidence>
<protein>
    <submittedName>
        <fullName evidence="2">Uncharacterized protein</fullName>
    </submittedName>
</protein>
<feature type="transmembrane region" description="Helical" evidence="1">
    <location>
        <begin position="50"/>
        <end position="70"/>
    </location>
</feature>
<keyword evidence="3" id="KW-1185">Reference proteome</keyword>
<organism evidence="2 3">
    <name type="scientific">Streptosporangium brasiliense</name>
    <dbReference type="NCBI Taxonomy" id="47480"/>
    <lineage>
        <taxon>Bacteria</taxon>
        <taxon>Bacillati</taxon>
        <taxon>Actinomycetota</taxon>
        <taxon>Actinomycetes</taxon>
        <taxon>Streptosporangiales</taxon>
        <taxon>Streptosporangiaceae</taxon>
        <taxon>Streptosporangium</taxon>
    </lineage>
</organism>
<keyword evidence="1" id="KW-1133">Transmembrane helix</keyword>
<dbReference type="EMBL" id="JAUSRB010000002">
    <property type="protein sequence ID" value="MDP9867111.1"/>
    <property type="molecule type" value="Genomic_DNA"/>
</dbReference>
<evidence type="ECO:0000256" key="1">
    <source>
        <dbReference type="SAM" id="Phobius"/>
    </source>
</evidence>
<accession>A0ABT9RE49</accession>
<sequence length="301" mass="33163">MGDDGRPWRVIVDPEVPADVADLFHRHWRALSRIRAGWRPEPRPGGSRPLVRALRIGGAISALSLVGVLLRDAGGKLFYVFALIVVVVLIGQLVLREPLEPEGQEEAGDELYQQARWHEGRYLLPEDFDHGAGPLLDRTRQAVGHILGSRVNAMGMLDDVRNSVMLPAQEWEIARLLAKLSALRTEHHDLAHGGSTPEVAAAMAPLERALAASEAAVVARVEALERYARHVSEADRALRAHDQIELLRARLPRYEELLAESGADAGSVPEIGRLAEDADQLERALRDSVRSAHEAFRHLDG</sequence>
<feature type="transmembrane region" description="Helical" evidence="1">
    <location>
        <begin position="77"/>
        <end position="95"/>
    </location>
</feature>
<proteinExistence type="predicted"/>
<comment type="caution">
    <text evidence="2">The sequence shown here is derived from an EMBL/GenBank/DDBJ whole genome shotgun (WGS) entry which is preliminary data.</text>
</comment>
<dbReference type="Proteomes" id="UP001230426">
    <property type="component" value="Unassembled WGS sequence"/>
</dbReference>
<gene>
    <name evidence="2" type="ORF">J2S55_006377</name>
</gene>
<reference evidence="2 3" key="1">
    <citation type="submission" date="2023-07" db="EMBL/GenBank/DDBJ databases">
        <title>Sequencing the genomes of 1000 actinobacteria strains.</title>
        <authorList>
            <person name="Klenk H.-P."/>
        </authorList>
    </citation>
    <scope>NUCLEOTIDE SEQUENCE [LARGE SCALE GENOMIC DNA]</scope>
    <source>
        <strain evidence="2 3">DSM 44109</strain>
    </source>
</reference>
<dbReference type="RefSeq" id="WP_306868424.1">
    <property type="nucleotide sequence ID" value="NZ_JAUSRB010000002.1"/>
</dbReference>